<evidence type="ECO:0000259" key="2">
    <source>
        <dbReference type="SMART" id="SM00554"/>
    </source>
</evidence>
<keyword evidence="4" id="KW-1185">Reference proteome</keyword>
<dbReference type="InterPro" id="IPR052806">
    <property type="entry name" value="Fasciclin-like_AGP"/>
</dbReference>
<dbReference type="PANTHER" id="PTHR33985:SF2">
    <property type="entry name" value="EXPRESSED PROTEIN"/>
    <property type="match status" value="1"/>
</dbReference>
<comment type="similarity">
    <text evidence="1">Belongs to the fasciclin-like AGP family.</text>
</comment>
<dbReference type="PANTHER" id="PTHR33985">
    <property type="entry name" value="OS02G0491300 PROTEIN-RELATED"/>
    <property type="match status" value="1"/>
</dbReference>
<dbReference type="Gene3D" id="2.30.180.10">
    <property type="entry name" value="FAS1 domain"/>
    <property type="match status" value="1"/>
</dbReference>
<dbReference type="InterPro" id="IPR000782">
    <property type="entry name" value="FAS1_domain"/>
</dbReference>
<feature type="domain" description="FAS1" evidence="2">
    <location>
        <begin position="249"/>
        <end position="348"/>
    </location>
</feature>
<dbReference type="EMBL" id="CM018044">
    <property type="protein sequence ID" value="KAA8529916.1"/>
    <property type="molecule type" value="Genomic_DNA"/>
</dbReference>
<proteinExistence type="inferred from homology"/>
<evidence type="ECO:0000313" key="4">
    <source>
        <dbReference type="Proteomes" id="UP000325577"/>
    </source>
</evidence>
<dbReference type="Proteomes" id="UP000325577">
    <property type="component" value="Linkage Group LG20"/>
</dbReference>
<reference evidence="3 4" key="1">
    <citation type="submission" date="2019-09" db="EMBL/GenBank/DDBJ databases">
        <title>A chromosome-level genome assembly of the Chinese tupelo Nyssa sinensis.</title>
        <authorList>
            <person name="Yang X."/>
            <person name="Kang M."/>
            <person name="Yang Y."/>
            <person name="Xiong H."/>
            <person name="Wang M."/>
            <person name="Zhang Z."/>
            <person name="Wang Z."/>
            <person name="Wu H."/>
            <person name="Ma T."/>
            <person name="Liu J."/>
            <person name="Xi Z."/>
        </authorList>
    </citation>
    <scope>NUCLEOTIDE SEQUENCE [LARGE SCALE GENOMIC DNA]</scope>
    <source>
        <strain evidence="3">J267</strain>
        <tissue evidence="3">Leaf</tissue>
    </source>
</reference>
<organism evidence="3 4">
    <name type="scientific">Nyssa sinensis</name>
    <dbReference type="NCBI Taxonomy" id="561372"/>
    <lineage>
        <taxon>Eukaryota</taxon>
        <taxon>Viridiplantae</taxon>
        <taxon>Streptophyta</taxon>
        <taxon>Embryophyta</taxon>
        <taxon>Tracheophyta</taxon>
        <taxon>Spermatophyta</taxon>
        <taxon>Magnoliopsida</taxon>
        <taxon>eudicotyledons</taxon>
        <taxon>Gunneridae</taxon>
        <taxon>Pentapetalae</taxon>
        <taxon>asterids</taxon>
        <taxon>Cornales</taxon>
        <taxon>Nyssaceae</taxon>
        <taxon>Nyssa</taxon>
    </lineage>
</organism>
<evidence type="ECO:0000313" key="3">
    <source>
        <dbReference type="EMBL" id="KAA8529916.1"/>
    </source>
</evidence>
<dbReference type="AlphaFoldDB" id="A0A5J5AJM7"/>
<accession>A0A5J5AJM7</accession>
<dbReference type="OrthoDB" id="765989at2759"/>
<sequence length="388" mass="41873">MRTEVSFGINVKGIFVISRIMITDSLTETATIATAIHDASTSMLSPSSPFGEHADPSSLSGPILSNLGFQELSTAAQSLSTTTTAWRGPITIFAPTDSTLLTCPSCSVPHLLQEHTVPGLYSLHYLGKLAFGTKIETLAPDRCITITYAANDSKIFVGGAEITRPDLYNDGFVVVHGIQGFISHLSPFSCSVERMTSFSFLPTPPVAEFNIMRPMLKDAMLRLRISGYSVLAFALRFKYTELLDLRNMTVFALDDTSIFSGGHKFISDLRFHIVPNRLLMAADLERLPPGTVLPTIERGQKLLVTTASGGGPLSPMRINYVKVKSLDVMHNQKIVVHGLTKPFPHIQPTASAGFSQIGQSAGNAGINEMEAPTAGIGSTVEIEDHHGL</sequence>
<dbReference type="InterPro" id="IPR036378">
    <property type="entry name" value="FAS1_dom_sf"/>
</dbReference>
<gene>
    <name evidence="3" type="ORF">F0562_034480</name>
</gene>
<name>A0A5J5AJM7_9ASTE</name>
<dbReference type="SMART" id="SM00554">
    <property type="entry name" value="FAS1"/>
    <property type="match status" value="2"/>
</dbReference>
<dbReference type="SUPFAM" id="SSF82153">
    <property type="entry name" value="FAS1 domain"/>
    <property type="match status" value="2"/>
</dbReference>
<evidence type="ECO:0000256" key="1">
    <source>
        <dbReference type="ARBA" id="ARBA00007843"/>
    </source>
</evidence>
<feature type="domain" description="FAS1" evidence="2">
    <location>
        <begin position="91"/>
        <end position="185"/>
    </location>
</feature>
<dbReference type="Pfam" id="PF02469">
    <property type="entry name" value="Fasciclin"/>
    <property type="match status" value="1"/>
</dbReference>
<protein>
    <recommendedName>
        <fullName evidence="2">FAS1 domain-containing protein</fullName>
    </recommendedName>
</protein>